<evidence type="ECO:0000256" key="6">
    <source>
        <dbReference type="ARBA" id="ARBA00022679"/>
    </source>
</evidence>
<dbReference type="SMART" id="SM00091">
    <property type="entry name" value="PAS"/>
    <property type="match status" value="1"/>
</dbReference>
<dbReference type="InterPro" id="IPR001245">
    <property type="entry name" value="Ser-Thr/Tyr_kinase_cat_dom"/>
</dbReference>
<dbReference type="SUPFAM" id="SSF55785">
    <property type="entry name" value="PYP-like sensor domain (PAS domain)"/>
    <property type="match status" value="1"/>
</dbReference>
<evidence type="ECO:0000256" key="10">
    <source>
        <dbReference type="ARBA" id="ARBA00022991"/>
    </source>
</evidence>
<dbReference type="Proteomes" id="UP000222542">
    <property type="component" value="Unassembled WGS sequence"/>
</dbReference>
<dbReference type="SMART" id="SM00220">
    <property type="entry name" value="S_TKc"/>
    <property type="match status" value="1"/>
</dbReference>
<dbReference type="GO" id="GO:0003676">
    <property type="term" value="F:nucleic acid binding"/>
    <property type="evidence" value="ECO:0007669"/>
    <property type="project" value="InterPro"/>
</dbReference>
<dbReference type="GO" id="GO:0005524">
    <property type="term" value="F:ATP binding"/>
    <property type="evidence" value="ECO:0007669"/>
    <property type="project" value="UniProtKB-UniRule"/>
</dbReference>
<evidence type="ECO:0000256" key="14">
    <source>
        <dbReference type="ARBA" id="ARBA00048679"/>
    </source>
</evidence>
<dbReference type="InterPro" id="IPR011009">
    <property type="entry name" value="Kinase-like_dom_sf"/>
</dbReference>
<evidence type="ECO:0000259" key="19">
    <source>
        <dbReference type="PROSITE" id="PS50994"/>
    </source>
</evidence>
<evidence type="ECO:0000256" key="13">
    <source>
        <dbReference type="ARBA" id="ARBA00047899"/>
    </source>
</evidence>
<dbReference type="FunFam" id="1.10.510.10:FF:000476">
    <property type="entry name" value="PAS domain-containing protein tyrosine kinase family protein"/>
    <property type="match status" value="1"/>
</dbReference>
<dbReference type="InterPro" id="IPR001584">
    <property type="entry name" value="Integrase_cat-core"/>
</dbReference>
<accession>A0A2G3AE65</accession>
<dbReference type="CDD" id="cd00130">
    <property type="entry name" value="PAS"/>
    <property type="match status" value="1"/>
</dbReference>
<keyword evidence="21" id="KW-1185">Reference proteome</keyword>
<organism evidence="20 21">
    <name type="scientific">Capsicum annuum</name>
    <name type="common">Capsicum pepper</name>
    <dbReference type="NCBI Taxonomy" id="4072"/>
    <lineage>
        <taxon>Eukaryota</taxon>
        <taxon>Viridiplantae</taxon>
        <taxon>Streptophyta</taxon>
        <taxon>Embryophyta</taxon>
        <taxon>Tracheophyta</taxon>
        <taxon>Spermatophyta</taxon>
        <taxon>Magnoliopsida</taxon>
        <taxon>eudicotyledons</taxon>
        <taxon>Gunneridae</taxon>
        <taxon>Pentapetalae</taxon>
        <taxon>asterids</taxon>
        <taxon>lamiids</taxon>
        <taxon>Solanales</taxon>
        <taxon>Solanaceae</taxon>
        <taxon>Solanoideae</taxon>
        <taxon>Capsiceae</taxon>
        <taxon>Capsicum</taxon>
    </lineage>
</organism>
<reference evidence="20 21" key="2">
    <citation type="journal article" date="2017" name="Genome Biol.">
        <title>New reference genome sequences of hot pepper reveal the massive evolution of plant disease-resistance genes by retroduplication.</title>
        <authorList>
            <person name="Kim S."/>
            <person name="Park J."/>
            <person name="Yeom S.I."/>
            <person name="Kim Y.M."/>
            <person name="Seo E."/>
            <person name="Kim K.T."/>
            <person name="Kim M.S."/>
            <person name="Lee J.M."/>
            <person name="Cheong K."/>
            <person name="Shin H.S."/>
            <person name="Kim S.B."/>
            <person name="Han K."/>
            <person name="Lee J."/>
            <person name="Park M."/>
            <person name="Lee H.A."/>
            <person name="Lee H.Y."/>
            <person name="Lee Y."/>
            <person name="Oh S."/>
            <person name="Lee J.H."/>
            <person name="Choi E."/>
            <person name="Choi E."/>
            <person name="Lee S.E."/>
            <person name="Jeon J."/>
            <person name="Kim H."/>
            <person name="Choi G."/>
            <person name="Song H."/>
            <person name="Lee J."/>
            <person name="Lee S.C."/>
            <person name="Kwon J.K."/>
            <person name="Lee H.Y."/>
            <person name="Koo N."/>
            <person name="Hong Y."/>
            <person name="Kim R.W."/>
            <person name="Kang W.H."/>
            <person name="Huh J.H."/>
            <person name="Kang B.C."/>
            <person name="Yang T.J."/>
            <person name="Lee Y.H."/>
            <person name="Bennetzen J.L."/>
            <person name="Choi D."/>
        </authorList>
    </citation>
    <scope>NUCLEOTIDE SEQUENCE [LARGE SCALE GENOMIC DNA]</scope>
    <source>
        <strain evidence="21">cv. CM334</strain>
    </source>
</reference>
<evidence type="ECO:0000313" key="20">
    <source>
        <dbReference type="EMBL" id="PHT92483.1"/>
    </source>
</evidence>
<keyword evidence="11" id="KW-0472">Membrane</keyword>
<protein>
    <recommendedName>
        <fullName evidence="2">non-specific serine/threonine protein kinase</fullName>
        <ecNumber evidence="2">2.7.11.1</ecNumber>
    </recommendedName>
</protein>
<dbReference type="InterPro" id="IPR051681">
    <property type="entry name" value="Ser/Thr_Kinases-Pseudokinases"/>
</dbReference>
<dbReference type="GO" id="GO:0015074">
    <property type="term" value="P:DNA integration"/>
    <property type="evidence" value="ECO:0007669"/>
    <property type="project" value="InterPro"/>
</dbReference>
<dbReference type="EMBL" id="AYRZ02000001">
    <property type="protein sequence ID" value="PHT92483.1"/>
    <property type="molecule type" value="Genomic_DNA"/>
</dbReference>
<dbReference type="GO" id="GO:0016020">
    <property type="term" value="C:membrane"/>
    <property type="evidence" value="ECO:0007669"/>
    <property type="project" value="UniProtKB-SubCell"/>
</dbReference>
<comment type="caution">
    <text evidence="20">The sequence shown here is derived from an EMBL/GenBank/DDBJ whole genome shotgun (WGS) entry which is preliminary data.</text>
</comment>
<dbReference type="PANTHER" id="PTHR44329">
    <property type="entry name" value="SERINE/THREONINE-PROTEIN KINASE TNNI3K-RELATED"/>
    <property type="match status" value="1"/>
</dbReference>
<evidence type="ECO:0000256" key="3">
    <source>
        <dbReference type="ARBA" id="ARBA00022527"/>
    </source>
</evidence>
<keyword evidence="6" id="KW-0808">Transferase</keyword>
<proteinExistence type="predicted"/>
<evidence type="ECO:0000259" key="17">
    <source>
        <dbReference type="PROSITE" id="PS50011"/>
    </source>
</evidence>
<feature type="compositionally biased region" description="Polar residues" evidence="16">
    <location>
        <begin position="300"/>
        <end position="317"/>
    </location>
</feature>
<dbReference type="Gene3D" id="1.10.510.10">
    <property type="entry name" value="Transferase(Phosphotransferase) domain 1"/>
    <property type="match status" value="1"/>
</dbReference>
<evidence type="ECO:0000256" key="1">
    <source>
        <dbReference type="ARBA" id="ARBA00004370"/>
    </source>
</evidence>
<keyword evidence="3" id="KW-0723">Serine/threonine-protein kinase</keyword>
<evidence type="ECO:0000256" key="9">
    <source>
        <dbReference type="ARBA" id="ARBA00022840"/>
    </source>
</evidence>
<evidence type="ECO:0000256" key="8">
    <source>
        <dbReference type="ARBA" id="ARBA00022777"/>
    </source>
</evidence>
<dbReference type="GO" id="GO:0004672">
    <property type="term" value="F:protein kinase activity"/>
    <property type="evidence" value="ECO:0000318"/>
    <property type="project" value="GO_Central"/>
</dbReference>
<dbReference type="GO" id="GO:0004674">
    <property type="term" value="F:protein serine/threonine kinase activity"/>
    <property type="evidence" value="ECO:0007669"/>
    <property type="project" value="UniProtKB-KW"/>
</dbReference>
<dbReference type="PRINTS" id="PR00109">
    <property type="entry name" value="TYRKINASE"/>
</dbReference>
<dbReference type="SUPFAM" id="SSF56112">
    <property type="entry name" value="Protein kinase-like (PK-like)"/>
    <property type="match status" value="1"/>
</dbReference>
<dbReference type="Pfam" id="PF13426">
    <property type="entry name" value="PAS_9"/>
    <property type="match status" value="1"/>
</dbReference>
<evidence type="ECO:0000256" key="11">
    <source>
        <dbReference type="ARBA" id="ARBA00023136"/>
    </source>
</evidence>
<comment type="catalytic activity">
    <reaction evidence="13">
        <text>L-threonyl-[protein] + ATP = O-phospho-L-threonyl-[protein] + ADP + H(+)</text>
        <dbReference type="Rhea" id="RHEA:46608"/>
        <dbReference type="Rhea" id="RHEA-COMP:11060"/>
        <dbReference type="Rhea" id="RHEA-COMP:11605"/>
        <dbReference type="ChEBI" id="CHEBI:15378"/>
        <dbReference type="ChEBI" id="CHEBI:30013"/>
        <dbReference type="ChEBI" id="CHEBI:30616"/>
        <dbReference type="ChEBI" id="CHEBI:61977"/>
        <dbReference type="ChEBI" id="CHEBI:456216"/>
        <dbReference type="EC" id="2.7.11.1"/>
    </reaction>
</comment>
<keyword evidence="5" id="KW-0716">Sensory transduction</keyword>
<dbReference type="GO" id="GO:0005737">
    <property type="term" value="C:cytoplasm"/>
    <property type="evidence" value="ECO:0000318"/>
    <property type="project" value="GO_Central"/>
</dbReference>
<keyword evidence="7 15" id="KW-0547">Nucleotide-binding</keyword>
<feature type="region of interest" description="Disordered" evidence="16">
    <location>
        <begin position="511"/>
        <end position="551"/>
    </location>
</feature>
<evidence type="ECO:0000256" key="12">
    <source>
        <dbReference type="ARBA" id="ARBA00023170"/>
    </source>
</evidence>
<dbReference type="CDD" id="cd13999">
    <property type="entry name" value="STKc_MAP3K-like"/>
    <property type="match status" value="1"/>
</dbReference>
<dbReference type="NCBIfam" id="TIGR00229">
    <property type="entry name" value="sensory_box"/>
    <property type="match status" value="1"/>
</dbReference>
<feature type="region of interest" description="Disordered" evidence="16">
    <location>
        <begin position="297"/>
        <end position="317"/>
    </location>
</feature>
<dbReference type="Pfam" id="PF07714">
    <property type="entry name" value="PK_Tyr_Ser-Thr"/>
    <property type="match status" value="1"/>
</dbReference>
<dbReference type="SUPFAM" id="SSF53098">
    <property type="entry name" value="Ribonuclease H-like"/>
    <property type="match status" value="1"/>
</dbReference>
<evidence type="ECO:0000256" key="15">
    <source>
        <dbReference type="PROSITE-ProRule" id="PRU10141"/>
    </source>
</evidence>
<evidence type="ECO:0000256" key="2">
    <source>
        <dbReference type="ARBA" id="ARBA00012513"/>
    </source>
</evidence>
<dbReference type="PROSITE" id="PS50112">
    <property type="entry name" value="PAS"/>
    <property type="match status" value="1"/>
</dbReference>
<evidence type="ECO:0000256" key="7">
    <source>
        <dbReference type="ARBA" id="ARBA00022741"/>
    </source>
</evidence>
<dbReference type="InterPro" id="IPR000014">
    <property type="entry name" value="PAS"/>
</dbReference>
<dbReference type="InterPro" id="IPR017441">
    <property type="entry name" value="Protein_kinase_ATP_BS"/>
</dbReference>
<dbReference type="PANTHER" id="PTHR44329:SF47">
    <property type="entry name" value="SERINE_THREONINE-PROTEIN KINASE ROCO5-RELATED"/>
    <property type="match status" value="1"/>
</dbReference>
<dbReference type="Gene3D" id="3.30.420.10">
    <property type="entry name" value="Ribonuclease H-like superfamily/Ribonuclease H"/>
    <property type="match status" value="1"/>
</dbReference>
<feature type="domain" description="Protein kinase" evidence="17">
    <location>
        <begin position="568"/>
        <end position="825"/>
    </location>
</feature>
<feature type="compositionally biased region" description="Basic and acidic residues" evidence="16">
    <location>
        <begin position="336"/>
        <end position="345"/>
    </location>
</feature>
<dbReference type="GO" id="GO:0009881">
    <property type="term" value="F:photoreceptor activity"/>
    <property type="evidence" value="ECO:0007669"/>
    <property type="project" value="UniProtKB-KW"/>
</dbReference>
<evidence type="ECO:0000259" key="18">
    <source>
        <dbReference type="PROSITE" id="PS50112"/>
    </source>
</evidence>
<dbReference type="FunFam" id="3.30.200.20:FF:000180">
    <property type="entry name" value="serine/threonine-protein kinase STY46-like"/>
    <property type="match status" value="1"/>
</dbReference>
<dbReference type="InterPro" id="IPR012337">
    <property type="entry name" value="RNaseH-like_sf"/>
</dbReference>
<dbReference type="Gramene" id="PHT92483">
    <property type="protein sequence ID" value="PHT92483"/>
    <property type="gene ID" value="T459_00365"/>
</dbReference>
<keyword evidence="4" id="KW-0600">Photoreceptor protein</keyword>
<feature type="domain" description="PAS" evidence="18">
    <location>
        <begin position="174"/>
        <end position="220"/>
    </location>
</feature>
<dbReference type="InterPro" id="IPR035965">
    <property type="entry name" value="PAS-like_dom_sf"/>
</dbReference>
<sequence>MGYYWPTMVKYCLDYARRCKACQFHANFIHQPLEILHPTVASWTFNTWGMDVVGPLPKYSGGHLYILAATDYFSKWEEVVALKEVKKENVVNFIRVNIIYRFGIPQYIITNNGKPFDNKMMNKICDLFGFKQRKEQFNLLLEEKSCSNKDSDEEKVSDAGDTPGSYRGPGVFYSGSPYRNVLEDLGHALYVTKVGTGDIIYWNPAAEKLYGYKYHEVVGQRCTELLVCEEYNELAMHSVKRLSCGQSWSGQFPFKKRNGQSFMAIVTKSLWYEDDELYGVITVSSDGAFLNKINAEKTRTSQSSNGQPRSRPQTGSSVSYLASKVFLLNRGEDARNASANAREREEADVDITGGQSQKPPRAPAARLSFSLLGRKIRANAESSEMNESPFDNAQPSKLVAKVMSKLHITGFGNIGGEKCGNNQHNGHDEPCADGNVAEPNLSSASEGKYSHVLEAYHDFQNILKGSCFIPQRPIAPENAQIKFSECSKASRSPEQLPRTCFQINDKYRKPQVGNSKLSTKEDSSGQQLDNQQSRKSGENARSSHGSSSNKNQNELNLIVNYEILWEDISLREEIGQGAYAVVYHGIWKGSDVAVKVYFGNQCGETNLLDYKKEIDIMKRLRHPNVLLFMGGASSQEKIAIVTEYMPRGCLFKALHKNNQPLDLKRRLRMALDVSRGMSYLHRRNPPIVHRDLKSSNLLVDKSWTVKVGDFGLSKLKHATFLTTNSGRGTPQWMAPEVLRNEPSTEKSDVFSFGVILWELMTESIPWKDLNPLQVVGVVGFMDGRLDIPQELDPRVSAIILECWQSEPELRPSFEDISRRMAEIILSLGGLTSRKNSV</sequence>
<evidence type="ECO:0000313" key="21">
    <source>
        <dbReference type="Proteomes" id="UP000222542"/>
    </source>
</evidence>
<keyword evidence="9 15" id="KW-0067">ATP-binding</keyword>
<dbReference type="EC" id="2.7.11.1" evidence="2"/>
<dbReference type="Gene3D" id="3.30.200.20">
    <property type="entry name" value="Phosphorylase Kinase, domain 1"/>
    <property type="match status" value="1"/>
</dbReference>
<dbReference type="STRING" id="4072.A0A2G3AE65"/>
<name>A0A2G3AE65_CAPAN</name>
<keyword evidence="12" id="KW-0675">Receptor</keyword>
<comment type="subcellular location">
    <subcellularLocation>
        <location evidence="1">Membrane</location>
    </subcellularLocation>
</comment>
<evidence type="ECO:0000256" key="16">
    <source>
        <dbReference type="SAM" id="MobiDB-lite"/>
    </source>
</evidence>
<comment type="catalytic activity">
    <reaction evidence="14">
        <text>L-seryl-[protein] + ATP = O-phospho-L-seryl-[protein] + ADP + H(+)</text>
        <dbReference type="Rhea" id="RHEA:17989"/>
        <dbReference type="Rhea" id="RHEA-COMP:9863"/>
        <dbReference type="Rhea" id="RHEA-COMP:11604"/>
        <dbReference type="ChEBI" id="CHEBI:15378"/>
        <dbReference type="ChEBI" id="CHEBI:29999"/>
        <dbReference type="ChEBI" id="CHEBI:30616"/>
        <dbReference type="ChEBI" id="CHEBI:83421"/>
        <dbReference type="ChEBI" id="CHEBI:456216"/>
        <dbReference type="EC" id="2.7.11.1"/>
    </reaction>
</comment>
<dbReference type="InterPro" id="IPR036397">
    <property type="entry name" value="RNaseH_sf"/>
</dbReference>
<dbReference type="InterPro" id="IPR008271">
    <property type="entry name" value="Ser/Thr_kinase_AS"/>
</dbReference>
<feature type="domain" description="Integrase catalytic" evidence="19">
    <location>
        <begin position="34"/>
        <end position="131"/>
    </location>
</feature>
<dbReference type="OMA" id="HCEIRWE"/>
<dbReference type="PROSITE" id="PS50994">
    <property type="entry name" value="INTEGRASE"/>
    <property type="match status" value="1"/>
</dbReference>
<dbReference type="PROSITE" id="PS50011">
    <property type="entry name" value="PROTEIN_KINASE_DOM"/>
    <property type="match status" value="1"/>
</dbReference>
<dbReference type="GO" id="GO:0007165">
    <property type="term" value="P:signal transduction"/>
    <property type="evidence" value="ECO:0000318"/>
    <property type="project" value="GO_Central"/>
</dbReference>
<dbReference type="PROSITE" id="PS00107">
    <property type="entry name" value="PROTEIN_KINASE_ATP"/>
    <property type="match status" value="1"/>
</dbReference>
<feature type="binding site" evidence="15">
    <location>
        <position position="595"/>
    </location>
    <ligand>
        <name>ATP</name>
        <dbReference type="ChEBI" id="CHEBI:30616"/>
    </ligand>
</feature>
<evidence type="ECO:0000256" key="4">
    <source>
        <dbReference type="ARBA" id="ARBA00022543"/>
    </source>
</evidence>
<dbReference type="Gene3D" id="3.30.450.20">
    <property type="entry name" value="PAS domain"/>
    <property type="match status" value="1"/>
</dbReference>
<dbReference type="InterPro" id="IPR000719">
    <property type="entry name" value="Prot_kinase_dom"/>
</dbReference>
<feature type="region of interest" description="Disordered" evidence="16">
    <location>
        <begin position="336"/>
        <end position="363"/>
    </location>
</feature>
<gene>
    <name evidence="20" type="ORF">T459_00365</name>
</gene>
<dbReference type="PROSITE" id="PS00108">
    <property type="entry name" value="PROTEIN_KINASE_ST"/>
    <property type="match status" value="1"/>
</dbReference>
<keyword evidence="8 20" id="KW-0418">Kinase</keyword>
<evidence type="ECO:0000256" key="5">
    <source>
        <dbReference type="ARBA" id="ARBA00022606"/>
    </source>
</evidence>
<keyword evidence="10" id="KW-0157">Chromophore</keyword>
<dbReference type="AlphaFoldDB" id="A0A2G3AE65"/>
<feature type="compositionally biased region" description="Polar residues" evidence="16">
    <location>
        <begin position="524"/>
        <end position="551"/>
    </location>
</feature>
<reference evidence="20 21" key="1">
    <citation type="journal article" date="2014" name="Nat. Genet.">
        <title>Genome sequence of the hot pepper provides insights into the evolution of pungency in Capsicum species.</title>
        <authorList>
            <person name="Kim S."/>
            <person name="Park M."/>
            <person name="Yeom S.I."/>
            <person name="Kim Y.M."/>
            <person name="Lee J.M."/>
            <person name="Lee H.A."/>
            <person name="Seo E."/>
            <person name="Choi J."/>
            <person name="Cheong K."/>
            <person name="Kim K.T."/>
            <person name="Jung K."/>
            <person name="Lee G.W."/>
            <person name="Oh S.K."/>
            <person name="Bae C."/>
            <person name="Kim S.B."/>
            <person name="Lee H.Y."/>
            <person name="Kim S.Y."/>
            <person name="Kim M.S."/>
            <person name="Kang B.C."/>
            <person name="Jo Y.D."/>
            <person name="Yang H.B."/>
            <person name="Jeong H.J."/>
            <person name="Kang W.H."/>
            <person name="Kwon J.K."/>
            <person name="Shin C."/>
            <person name="Lim J.Y."/>
            <person name="Park J.H."/>
            <person name="Huh J.H."/>
            <person name="Kim J.S."/>
            <person name="Kim B.D."/>
            <person name="Cohen O."/>
            <person name="Paran I."/>
            <person name="Suh M.C."/>
            <person name="Lee S.B."/>
            <person name="Kim Y.K."/>
            <person name="Shin Y."/>
            <person name="Noh S.J."/>
            <person name="Park J."/>
            <person name="Seo Y.S."/>
            <person name="Kwon S.Y."/>
            <person name="Kim H.A."/>
            <person name="Park J.M."/>
            <person name="Kim H.J."/>
            <person name="Choi S.B."/>
            <person name="Bosland P.W."/>
            <person name="Reeves G."/>
            <person name="Jo S.H."/>
            <person name="Lee B.W."/>
            <person name="Cho H.T."/>
            <person name="Choi H.S."/>
            <person name="Lee M.S."/>
            <person name="Yu Y."/>
            <person name="Do Choi Y."/>
            <person name="Park B.S."/>
            <person name="van Deynze A."/>
            <person name="Ashrafi H."/>
            <person name="Hill T."/>
            <person name="Kim W.T."/>
            <person name="Pai H.S."/>
            <person name="Ahn H.K."/>
            <person name="Yeam I."/>
            <person name="Giovannoni J.J."/>
            <person name="Rose J.K."/>
            <person name="Sorensen I."/>
            <person name="Lee S.J."/>
            <person name="Kim R.W."/>
            <person name="Choi I.Y."/>
            <person name="Choi B.S."/>
            <person name="Lim J.S."/>
            <person name="Lee Y.H."/>
            <person name="Choi D."/>
        </authorList>
    </citation>
    <scope>NUCLEOTIDE SEQUENCE [LARGE SCALE GENOMIC DNA]</scope>
    <source>
        <strain evidence="21">cv. CM334</strain>
    </source>
</reference>